<comment type="similarity">
    <text evidence="2">Belongs to the monovalent cation:proton antiporter 2 (CPA2) transporter (TC 2.A.37) family.</text>
</comment>
<dbReference type="InterPro" id="IPR006016">
    <property type="entry name" value="UspA"/>
</dbReference>
<dbReference type="GO" id="GO:0016020">
    <property type="term" value="C:membrane"/>
    <property type="evidence" value="ECO:0007669"/>
    <property type="project" value="UniProtKB-SubCell"/>
</dbReference>
<evidence type="ECO:0000313" key="12">
    <source>
        <dbReference type="EMBL" id="RQH30280.1"/>
    </source>
</evidence>
<evidence type="ECO:0000256" key="5">
    <source>
        <dbReference type="ARBA" id="ARBA00022692"/>
    </source>
</evidence>
<dbReference type="PANTHER" id="PTHR43562">
    <property type="entry name" value="NAPA-TYPE SODIUM/HYDROGEN ANTIPORTER"/>
    <property type="match status" value="1"/>
</dbReference>
<gene>
    <name evidence="12" type="ORF">D5R40_23975</name>
</gene>
<dbReference type="InterPro" id="IPR006153">
    <property type="entry name" value="Cation/H_exchanger_TM"/>
</dbReference>
<dbReference type="Gene3D" id="3.40.50.12370">
    <property type="match status" value="1"/>
</dbReference>
<dbReference type="SUPFAM" id="SSF52402">
    <property type="entry name" value="Adenine nucleotide alpha hydrolases-like"/>
    <property type="match status" value="2"/>
</dbReference>
<reference evidence="12 13" key="1">
    <citation type="journal article" date="2018" name="ACS Chem. Biol.">
        <title>Ketoreductase domain dysfunction expands chemodiversity: malyngamide biosynthesis in the cyanobacterium Okeania hirsuta.</title>
        <authorList>
            <person name="Moss N.A."/>
            <person name="Leao T."/>
            <person name="Rankin M."/>
            <person name="McCullough T.M."/>
            <person name="Qu P."/>
            <person name="Korobeynikov A."/>
            <person name="Smith J.L."/>
            <person name="Gerwick L."/>
            <person name="Gerwick W.H."/>
        </authorList>
    </citation>
    <scope>NUCLEOTIDE SEQUENCE [LARGE SCALE GENOMIC DNA]</scope>
    <source>
        <strain evidence="12 13">PAB10Feb10-1</strain>
    </source>
</reference>
<dbReference type="RefSeq" id="WP_124146413.1">
    <property type="nucleotide sequence ID" value="NZ_CAWOKI010000158.1"/>
</dbReference>
<dbReference type="GO" id="GO:1902600">
    <property type="term" value="P:proton transmembrane transport"/>
    <property type="evidence" value="ECO:0007669"/>
    <property type="project" value="InterPro"/>
</dbReference>
<evidence type="ECO:0000313" key="13">
    <source>
        <dbReference type="Proteomes" id="UP000269154"/>
    </source>
</evidence>
<dbReference type="PANTHER" id="PTHR43562:SF4">
    <property type="entry name" value="NA(+)_H(+) ANTIPORTER NHAS5"/>
    <property type="match status" value="1"/>
</dbReference>
<dbReference type="Pfam" id="PF00999">
    <property type="entry name" value="Na_H_Exchanger"/>
    <property type="match status" value="1"/>
</dbReference>
<evidence type="ECO:0000256" key="2">
    <source>
        <dbReference type="ARBA" id="ARBA00005551"/>
    </source>
</evidence>
<dbReference type="Pfam" id="PF00582">
    <property type="entry name" value="Usp"/>
    <property type="match status" value="2"/>
</dbReference>
<feature type="domain" description="Cation/H+ exchanger transmembrane" evidence="11">
    <location>
        <begin position="15"/>
        <end position="378"/>
    </location>
</feature>
<dbReference type="GO" id="GO:0015297">
    <property type="term" value="F:antiporter activity"/>
    <property type="evidence" value="ECO:0007669"/>
    <property type="project" value="UniProtKB-KW"/>
</dbReference>
<sequence>MLSQNPIVTFTILLLVILTLPPLFERLRLPGLVGLLVAGIILGGDGLKLLDPETETMKLLSDIGKVYLMFVAGLEIDLIEFKKHQDRSLGFGIATFLLPLITGTFVAKIFGLGWNGAILTGSLLASHTLLGYPIVQQLGVVGNQAITVTIGATIFTDIAALLVLAICVSINAGNFSVISLAIQLGSLAIYAGVILWGFQWVGKQFFRRTTNQESNQFLFVLLVVFIAALGATLINVDQIVGAFLAGLAINDVVGKSPVKEKIEFVGSVLFIPCFFVDMGLLLDMSAFVNTFLTSFELTLSIIFGLLGSKFLAAFLAKKIYKYNWYETMSMWSLSMPQVAATLAAALVGLQVGILPEVIFNSVIFLMLVTSIFGPIITAKFASKISLPEVDFTSDNSLIWWETHQQILDSFTERVDGIVNHKFVVLVPVYFSPEQTKYLIEMAVMLAKHEGGLMIPLSIVKGYVNMDSPQLNLALQQSSKRLSSALEISQSFEVEATPEIRIYDDFAKGVSRTAREKNSSLIVMGWHKNTGIKARLFGNIIDRIFWSAHCPVAVVRLLEKPINIHRILVPVKKITPQALRTVRFAQLFADTNQASVTLLHVCDRQTSKEQITKFHAQLSQLISQGKTKVKSRIKIIRYDDVAPVISKAAKSYQLVVLRSMRRRTAAGLSVSDVTTKVLSEITCSVVIFGEPYS</sequence>
<feature type="transmembrane region" description="Helical" evidence="9">
    <location>
        <begin position="88"/>
        <end position="107"/>
    </location>
</feature>
<dbReference type="Gene3D" id="1.20.1530.20">
    <property type="match status" value="1"/>
</dbReference>
<keyword evidence="6 9" id="KW-1133">Transmembrane helix</keyword>
<evidence type="ECO:0000256" key="9">
    <source>
        <dbReference type="SAM" id="Phobius"/>
    </source>
</evidence>
<protein>
    <submittedName>
        <fullName evidence="12">Sodium:proton antiporter</fullName>
    </submittedName>
</protein>
<evidence type="ECO:0000256" key="7">
    <source>
        <dbReference type="ARBA" id="ARBA00023065"/>
    </source>
</evidence>
<feature type="transmembrane region" description="Helical" evidence="9">
    <location>
        <begin position="294"/>
        <end position="316"/>
    </location>
</feature>
<evidence type="ECO:0000256" key="6">
    <source>
        <dbReference type="ARBA" id="ARBA00022989"/>
    </source>
</evidence>
<feature type="domain" description="UspA" evidence="10">
    <location>
        <begin position="563"/>
        <end position="686"/>
    </location>
</feature>
<dbReference type="Proteomes" id="UP000269154">
    <property type="component" value="Unassembled WGS sequence"/>
</dbReference>
<keyword evidence="13" id="KW-1185">Reference proteome</keyword>
<proteinExistence type="inferred from homology"/>
<keyword evidence="3" id="KW-0813">Transport</keyword>
<dbReference type="AlphaFoldDB" id="A0A3N6ND24"/>
<evidence type="ECO:0000256" key="1">
    <source>
        <dbReference type="ARBA" id="ARBA00004141"/>
    </source>
</evidence>
<keyword evidence="4" id="KW-0050">Antiport</keyword>
<feature type="transmembrane region" description="Helical" evidence="9">
    <location>
        <begin position="146"/>
        <end position="168"/>
    </location>
</feature>
<feature type="transmembrane region" description="Helical" evidence="9">
    <location>
        <begin position="328"/>
        <end position="351"/>
    </location>
</feature>
<evidence type="ECO:0000256" key="4">
    <source>
        <dbReference type="ARBA" id="ARBA00022449"/>
    </source>
</evidence>
<evidence type="ECO:0000256" key="3">
    <source>
        <dbReference type="ARBA" id="ARBA00022448"/>
    </source>
</evidence>
<organism evidence="12 13">
    <name type="scientific">Okeania hirsuta</name>
    <dbReference type="NCBI Taxonomy" id="1458930"/>
    <lineage>
        <taxon>Bacteria</taxon>
        <taxon>Bacillati</taxon>
        <taxon>Cyanobacteriota</taxon>
        <taxon>Cyanophyceae</taxon>
        <taxon>Oscillatoriophycideae</taxon>
        <taxon>Oscillatoriales</taxon>
        <taxon>Microcoleaceae</taxon>
        <taxon>Okeania</taxon>
    </lineage>
</organism>
<comment type="subcellular location">
    <subcellularLocation>
        <location evidence="1">Membrane</location>
        <topology evidence="1">Multi-pass membrane protein</topology>
    </subcellularLocation>
</comment>
<comment type="caution">
    <text evidence="12">The sequence shown here is derived from an EMBL/GenBank/DDBJ whole genome shotgun (WGS) entry which is preliminary data.</text>
</comment>
<feature type="transmembrane region" description="Helical" evidence="9">
    <location>
        <begin position="262"/>
        <end position="282"/>
    </location>
</feature>
<feature type="domain" description="UspA" evidence="10">
    <location>
        <begin position="424"/>
        <end position="555"/>
    </location>
</feature>
<dbReference type="InterPro" id="IPR038770">
    <property type="entry name" value="Na+/solute_symporter_sf"/>
</dbReference>
<feature type="transmembrane region" description="Helical" evidence="9">
    <location>
        <begin position="114"/>
        <end position="134"/>
    </location>
</feature>
<dbReference type="EMBL" id="RCBY01000179">
    <property type="protein sequence ID" value="RQH30280.1"/>
    <property type="molecule type" value="Genomic_DNA"/>
</dbReference>
<keyword evidence="5 9" id="KW-0812">Transmembrane</keyword>
<feature type="transmembrane region" description="Helical" evidence="9">
    <location>
        <begin position="175"/>
        <end position="197"/>
    </location>
</feature>
<feature type="transmembrane region" description="Helical" evidence="9">
    <location>
        <begin position="357"/>
        <end position="376"/>
    </location>
</feature>
<name>A0A3N6ND24_9CYAN</name>
<evidence type="ECO:0000259" key="10">
    <source>
        <dbReference type="Pfam" id="PF00582"/>
    </source>
</evidence>
<evidence type="ECO:0000259" key="11">
    <source>
        <dbReference type="Pfam" id="PF00999"/>
    </source>
</evidence>
<feature type="transmembrane region" description="Helical" evidence="9">
    <location>
        <begin position="217"/>
        <end position="250"/>
    </location>
</feature>
<accession>A0A3N6ND24</accession>
<evidence type="ECO:0000256" key="8">
    <source>
        <dbReference type="ARBA" id="ARBA00023136"/>
    </source>
</evidence>
<feature type="transmembrane region" description="Helical" evidence="9">
    <location>
        <begin position="7"/>
        <end position="24"/>
    </location>
</feature>
<dbReference type="OrthoDB" id="9793589at2"/>
<feature type="transmembrane region" description="Helical" evidence="9">
    <location>
        <begin position="30"/>
        <end position="47"/>
    </location>
</feature>
<keyword evidence="8 9" id="KW-0472">Membrane</keyword>
<keyword evidence="7" id="KW-0406">Ion transport</keyword>